<name>A0A0F9KAB9_9ZZZZ</name>
<protein>
    <submittedName>
        <fullName evidence="1">Uncharacterized protein</fullName>
    </submittedName>
</protein>
<accession>A0A0F9KAB9</accession>
<comment type="caution">
    <text evidence="1">The sequence shown here is derived from an EMBL/GenBank/DDBJ whole genome shotgun (WGS) entry which is preliminary data.</text>
</comment>
<dbReference type="EMBL" id="LAZR01015625">
    <property type="protein sequence ID" value="KKM08103.1"/>
    <property type="molecule type" value="Genomic_DNA"/>
</dbReference>
<sequence>MNIDEAIEILEELKEWIAPDKAPFTQSAIELGIEALKRVQAGRPAAPSLAFLPLPLES</sequence>
<gene>
    <name evidence="1" type="ORF">LCGC14_1727290</name>
</gene>
<organism evidence="1">
    <name type="scientific">marine sediment metagenome</name>
    <dbReference type="NCBI Taxonomy" id="412755"/>
    <lineage>
        <taxon>unclassified sequences</taxon>
        <taxon>metagenomes</taxon>
        <taxon>ecological metagenomes</taxon>
    </lineage>
</organism>
<dbReference type="AlphaFoldDB" id="A0A0F9KAB9"/>
<proteinExistence type="predicted"/>
<reference evidence="1" key="1">
    <citation type="journal article" date="2015" name="Nature">
        <title>Complex archaea that bridge the gap between prokaryotes and eukaryotes.</title>
        <authorList>
            <person name="Spang A."/>
            <person name="Saw J.H."/>
            <person name="Jorgensen S.L."/>
            <person name="Zaremba-Niedzwiedzka K."/>
            <person name="Martijn J."/>
            <person name="Lind A.E."/>
            <person name="van Eijk R."/>
            <person name="Schleper C."/>
            <person name="Guy L."/>
            <person name="Ettema T.J."/>
        </authorList>
    </citation>
    <scope>NUCLEOTIDE SEQUENCE</scope>
</reference>
<evidence type="ECO:0000313" key="1">
    <source>
        <dbReference type="EMBL" id="KKM08103.1"/>
    </source>
</evidence>